<keyword evidence="1" id="KW-1133">Transmembrane helix</keyword>
<keyword evidence="1" id="KW-0472">Membrane</keyword>
<dbReference type="EMBL" id="JACBZY010000001">
    <property type="protein sequence ID" value="NYG98734.1"/>
    <property type="molecule type" value="Genomic_DNA"/>
</dbReference>
<proteinExistence type="predicted"/>
<feature type="transmembrane region" description="Helical" evidence="1">
    <location>
        <begin position="147"/>
        <end position="165"/>
    </location>
</feature>
<gene>
    <name evidence="2" type="ORF">BJ979_001360</name>
</gene>
<keyword evidence="1" id="KW-0812">Transmembrane</keyword>
<protein>
    <recommendedName>
        <fullName evidence="4">Glycosyltransferase RgtA/B/C/D-like domain-containing protein</fullName>
    </recommendedName>
</protein>
<keyword evidence="3" id="KW-1185">Reference proteome</keyword>
<evidence type="ECO:0000256" key="1">
    <source>
        <dbReference type="SAM" id="Phobius"/>
    </source>
</evidence>
<organism evidence="2 3">
    <name type="scientific">Schumannella luteola</name>
    <dbReference type="NCBI Taxonomy" id="472059"/>
    <lineage>
        <taxon>Bacteria</taxon>
        <taxon>Bacillati</taxon>
        <taxon>Actinomycetota</taxon>
        <taxon>Actinomycetes</taxon>
        <taxon>Micrococcales</taxon>
        <taxon>Microbacteriaceae</taxon>
        <taxon>Schumannella</taxon>
    </lineage>
</organism>
<evidence type="ECO:0008006" key="4">
    <source>
        <dbReference type="Google" id="ProtNLM"/>
    </source>
</evidence>
<accession>A0A852YBS2</accession>
<feature type="transmembrane region" description="Helical" evidence="1">
    <location>
        <begin position="219"/>
        <end position="240"/>
    </location>
</feature>
<feature type="transmembrane region" description="Helical" evidence="1">
    <location>
        <begin position="21"/>
        <end position="40"/>
    </location>
</feature>
<feature type="transmembrane region" description="Helical" evidence="1">
    <location>
        <begin position="302"/>
        <end position="321"/>
    </location>
</feature>
<feature type="transmembrane region" description="Helical" evidence="1">
    <location>
        <begin position="95"/>
        <end position="116"/>
    </location>
</feature>
<evidence type="ECO:0000313" key="2">
    <source>
        <dbReference type="EMBL" id="NYG98734.1"/>
    </source>
</evidence>
<dbReference type="RefSeq" id="WP_179566457.1">
    <property type="nucleotide sequence ID" value="NZ_JACBZY010000001.1"/>
</dbReference>
<evidence type="ECO:0000313" key="3">
    <source>
        <dbReference type="Proteomes" id="UP000553888"/>
    </source>
</evidence>
<name>A0A852YBS2_9MICO</name>
<feature type="transmembrane region" description="Helical" evidence="1">
    <location>
        <begin position="123"/>
        <end position="141"/>
    </location>
</feature>
<reference evidence="2 3" key="1">
    <citation type="submission" date="2020-07" db="EMBL/GenBank/DDBJ databases">
        <title>Sequencing the genomes of 1000 actinobacteria strains.</title>
        <authorList>
            <person name="Klenk H.-P."/>
        </authorList>
    </citation>
    <scope>NUCLEOTIDE SEQUENCE [LARGE SCALE GENOMIC DNA]</scope>
    <source>
        <strain evidence="2 3">DSM 23141</strain>
    </source>
</reference>
<feature type="transmembrane region" description="Helical" evidence="1">
    <location>
        <begin position="362"/>
        <end position="382"/>
    </location>
</feature>
<feature type="transmembrane region" description="Helical" evidence="1">
    <location>
        <begin position="271"/>
        <end position="295"/>
    </location>
</feature>
<sequence length="495" mass="52819">MTDTTTASAPRPRRLSLPRPAPLHLAVTVLGALLVAAAHFRPWEVAFLEEWPLSVDFTTGGSGAFTSDYGQWTLSRPLHLVLTELGLALGGGAPGAIFIVLAAVAVAQFLVVIWTLRAVSRAFWLPTAIAFVVAMHPLWPGGFLQRFLPAQTAALAFFIAAGLILRWLLRGQVRWIVAAALTLLVGLLVYPGPAVAAPLLAVVLALAVRASWRRRIVTVVVITATCAFMTLYSLVITMLIDPGGESYEAGNIAVAAVRSPRELVTYVAHTYLGSGLTLVAGILALAVLGAVLALSGVVSQRMGWLITGVALVSPATSIVYFGHVGWLQDIDRLGYVATLALVAGLLLWPLTSTGARPRVQTVIAIGMLLVTAVGVVRGIQHWQPSMQTQKQLLAELKPIVKKASGDEIVVVIDHSGTYGTQFTFPLQYLGSASRVMNQDSTPVWLCFDSTDPYQIPGGGVECDPDDTGTDLRLQTVVHRPGGDVDIYLSRKDSDD</sequence>
<dbReference type="Proteomes" id="UP000553888">
    <property type="component" value="Unassembled WGS sequence"/>
</dbReference>
<dbReference type="AlphaFoldDB" id="A0A852YBS2"/>
<comment type="caution">
    <text evidence="2">The sequence shown here is derived from an EMBL/GenBank/DDBJ whole genome shotgun (WGS) entry which is preliminary data.</text>
</comment>
<feature type="transmembrane region" description="Helical" evidence="1">
    <location>
        <begin position="333"/>
        <end position="350"/>
    </location>
</feature>